<dbReference type="Proteomes" id="UP000828048">
    <property type="component" value="Chromosome 3"/>
</dbReference>
<sequence>MAYTVKLILEKPIQLADQVIKAADESSSFKSHCSDLKEKTQTLAAFLHQAARIGKDLYERPTRRIIYDTNQVLERTLALVQKCRANCLVKRAFTKIPAAAFQETSSQLKNSADNLSWLLCISAAVYDNSHGDYLGHSPPLAIDEPVLFSIWEQLAILSSGSLSDRLEAPKSLVLSAKKYSCHGKLIQEGNCSVFAKILKEGPMKLQAEVAWAISEHVANYAPFQEHFAQHNIIPLLVRHLAFETIEEHSSNWDNQDWSQFWTTQTSKSALIVAASSYSKGKSPVLGLDVVEDVDPQSSSRPSVCAKGREYEEPKTKAYMKAMAAKALWRLAKGNSTICKSITDSIGLLCFAVLLGEGPEEVQRFSAMALMEITAVAEKDTPLRRSAFNPKSPTCKAVVDGLVRTIGNKDSKLVVPCLKAIGNLARIFRASETRVIRPLIQLLGERAEYSREACIALAKFACPENYLHVEHSKAIIAAGGAKPLIHLIYYEEQIVQGPAIFLLCHIVMHVPESRELVEANVLSVLEWASTRSHVFGGEAAKFLLKAKSTSSAGLQKEGQNLASVVYGGSNGILAQLLELKAWFEDQTVFHFYSCSVLLIYEKELALNG</sequence>
<proteinExistence type="predicted"/>
<gene>
    <name evidence="1" type="ORF">Vadar_019800</name>
</gene>
<accession>A0ACB7YXU5</accession>
<keyword evidence="2" id="KW-1185">Reference proteome</keyword>
<evidence type="ECO:0000313" key="2">
    <source>
        <dbReference type="Proteomes" id="UP000828048"/>
    </source>
</evidence>
<reference evidence="1 2" key="1">
    <citation type="journal article" date="2021" name="Hortic Res">
        <title>High-quality reference genome and annotation aids understanding of berry development for evergreen blueberry (Vaccinium darrowii).</title>
        <authorList>
            <person name="Yu J."/>
            <person name="Hulse-Kemp A.M."/>
            <person name="Babiker E."/>
            <person name="Staton M."/>
        </authorList>
    </citation>
    <scope>NUCLEOTIDE SEQUENCE [LARGE SCALE GENOMIC DNA]</scope>
    <source>
        <strain evidence="2">cv. NJ 8807/NJ 8810</strain>
        <tissue evidence="1">Young leaf</tissue>
    </source>
</reference>
<protein>
    <submittedName>
        <fullName evidence="1">Uncharacterized protein</fullName>
    </submittedName>
</protein>
<dbReference type="EMBL" id="CM037153">
    <property type="protein sequence ID" value="KAH7858082.1"/>
    <property type="molecule type" value="Genomic_DNA"/>
</dbReference>
<evidence type="ECO:0000313" key="1">
    <source>
        <dbReference type="EMBL" id="KAH7858082.1"/>
    </source>
</evidence>
<name>A0ACB7YXU5_9ERIC</name>
<comment type="caution">
    <text evidence="1">The sequence shown here is derived from an EMBL/GenBank/DDBJ whole genome shotgun (WGS) entry which is preliminary data.</text>
</comment>
<organism evidence="1 2">
    <name type="scientific">Vaccinium darrowii</name>
    <dbReference type="NCBI Taxonomy" id="229202"/>
    <lineage>
        <taxon>Eukaryota</taxon>
        <taxon>Viridiplantae</taxon>
        <taxon>Streptophyta</taxon>
        <taxon>Embryophyta</taxon>
        <taxon>Tracheophyta</taxon>
        <taxon>Spermatophyta</taxon>
        <taxon>Magnoliopsida</taxon>
        <taxon>eudicotyledons</taxon>
        <taxon>Gunneridae</taxon>
        <taxon>Pentapetalae</taxon>
        <taxon>asterids</taxon>
        <taxon>Ericales</taxon>
        <taxon>Ericaceae</taxon>
        <taxon>Vaccinioideae</taxon>
        <taxon>Vaccinieae</taxon>
        <taxon>Vaccinium</taxon>
    </lineage>
</organism>